<dbReference type="AlphaFoldDB" id="A0A3B0Y2M9"/>
<dbReference type="EMBL" id="UOFL01000010">
    <property type="protein sequence ID" value="VAW71150.1"/>
    <property type="molecule type" value="Genomic_DNA"/>
</dbReference>
<accession>A0A3B0Y2M9</accession>
<keyword evidence="1" id="KW-0812">Transmembrane</keyword>
<organism evidence="2">
    <name type="scientific">hydrothermal vent metagenome</name>
    <dbReference type="NCBI Taxonomy" id="652676"/>
    <lineage>
        <taxon>unclassified sequences</taxon>
        <taxon>metagenomes</taxon>
        <taxon>ecological metagenomes</taxon>
    </lineage>
</organism>
<keyword evidence="1" id="KW-0472">Membrane</keyword>
<feature type="transmembrane region" description="Helical" evidence="1">
    <location>
        <begin position="20"/>
        <end position="40"/>
    </location>
</feature>
<protein>
    <submittedName>
        <fullName evidence="2">Uncharacterized protein</fullName>
    </submittedName>
</protein>
<reference evidence="2" key="1">
    <citation type="submission" date="2018-06" db="EMBL/GenBank/DDBJ databases">
        <authorList>
            <person name="Zhirakovskaya E."/>
        </authorList>
    </citation>
    <scope>NUCLEOTIDE SEQUENCE</scope>
</reference>
<proteinExistence type="predicted"/>
<evidence type="ECO:0000256" key="1">
    <source>
        <dbReference type="SAM" id="Phobius"/>
    </source>
</evidence>
<gene>
    <name evidence="2" type="ORF">MNBD_GAMMA12-1293</name>
</gene>
<name>A0A3B0Y2M9_9ZZZZ</name>
<keyword evidence="1" id="KW-1133">Transmembrane helix</keyword>
<evidence type="ECO:0000313" key="2">
    <source>
        <dbReference type="EMBL" id="VAW71150.1"/>
    </source>
</evidence>
<sequence length="75" mass="8563">MLSLPFKKQRVISPWLCRRYAIVILFGSALVSILAPNVTFSSEPDSDGKVIYKEFAETPKNPDRFIQNISTNKFK</sequence>